<organism evidence="1 2">
    <name type="scientific">Nephila pilipes</name>
    <name type="common">Giant wood spider</name>
    <name type="synonym">Nephila maculata</name>
    <dbReference type="NCBI Taxonomy" id="299642"/>
    <lineage>
        <taxon>Eukaryota</taxon>
        <taxon>Metazoa</taxon>
        <taxon>Ecdysozoa</taxon>
        <taxon>Arthropoda</taxon>
        <taxon>Chelicerata</taxon>
        <taxon>Arachnida</taxon>
        <taxon>Araneae</taxon>
        <taxon>Araneomorphae</taxon>
        <taxon>Entelegynae</taxon>
        <taxon>Araneoidea</taxon>
        <taxon>Nephilidae</taxon>
        <taxon>Nephila</taxon>
    </lineage>
</organism>
<sequence length="163" mass="18341">MIFLPPEVDELTDDEGFDDSETLDSSVRDVICPIIDKLFENGNDLIGSESLSTVAEDQELKERREIAKNYHKEENNDALFMAKTRKLDITKQKGRGAFCSFVPKPSNNDQVLGRRMEIAIPSALTIILPHHCEFLLILVSYSVCLAVCCIPVPLDFRSALRLN</sequence>
<gene>
    <name evidence="1" type="ORF">NPIL_432601</name>
</gene>
<name>A0A8X6TFL8_NEPPI</name>
<dbReference type="EMBL" id="BMAW01103592">
    <property type="protein sequence ID" value="GFT09855.1"/>
    <property type="molecule type" value="Genomic_DNA"/>
</dbReference>
<keyword evidence="2" id="KW-1185">Reference proteome</keyword>
<dbReference type="Proteomes" id="UP000887013">
    <property type="component" value="Unassembled WGS sequence"/>
</dbReference>
<accession>A0A8X6TFL8</accession>
<proteinExistence type="predicted"/>
<dbReference type="AlphaFoldDB" id="A0A8X6TFL8"/>
<protein>
    <submittedName>
        <fullName evidence="1">Uncharacterized protein</fullName>
    </submittedName>
</protein>
<reference evidence="1" key="1">
    <citation type="submission" date="2020-08" db="EMBL/GenBank/DDBJ databases">
        <title>Multicomponent nature underlies the extraordinary mechanical properties of spider dragline silk.</title>
        <authorList>
            <person name="Kono N."/>
            <person name="Nakamura H."/>
            <person name="Mori M."/>
            <person name="Yoshida Y."/>
            <person name="Ohtoshi R."/>
            <person name="Malay A.D."/>
            <person name="Moran D.A.P."/>
            <person name="Tomita M."/>
            <person name="Numata K."/>
            <person name="Arakawa K."/>
        </authorList>
    </citation>
    <scope>NUCLEOTIDE SEQUENCE</scope>
</reference>
<evidence type="ECO:0000313" key="2">
    <source>
        <dbReference type="Proteomes" id="UP000887013"/>
    </source>
</evidence>
<evidence type="ECO:0000313" key="1">
    <source>
        <dbReference type="EMBL" id="GFT09855.1"/>
    </source>
</evidence>
<comment type="caution">
    <text evidence="1">The sequence shown here is derived from an EMBL/GenBank/DDBJ whole genome shotgun (WGS) entry which is preliminary data.</text>
</comment>